<sequence length="75" mass="8240">MAVKRTTIELDVTLAAQAVDVTGSTLRATVEQGLRLLIAQSRLEEQHRLDLFNRHLAGAGESVDLEVLLSGEAWR</sequence>
<proteinExistence type="predicted"/>
<dbReference type="EMBL" id="AP012204">
    <property type="protein sequence ID" value="BAK37489.1"/>
    <property type="molecule type" value="Genomic_DNA"/>
</dbReference>
<dbReference type="eggNOG" id="ENOG5033NFK">
    <property type="taxonomic scope" value="Bacteria"/>
</dbReference>
<dbReference type="OrthoDB" id="4763336at2"/>
<keyword evidence="2" id="KW-1185">Reference proteome</keyword>
<reference evidence="1 2" key="1">
    <citation type="submission" date="2011-05" db="EMBL/GenBank/DDBJ databases">
        <title>Whole genome sequence of Microlunatus phosphovorus NM-1.</title>
        <authorList>
            <person name="Hosoyama A."/>
            <person name="Sasaki K."/>
            <person name="Harada T."/>
            <person name="Igarashi R."/>
            <person name="Kawakoshi A."/>
            <person name="Sasagawa M."/>
            <person name="Fukada J."/>
            <person name="Nakamura S."/>
            <person name="Katano Y."/>
            <person name="Hanada S."/>
            <person name="Kamagata Y."/>
            <person name="Nakamura N."/>
            <person name="Yamazaki S."/>
            <person name="Fujita N."/>
        </authorList>
    </citation>
    <scope>NUCLEOTIDE SEQUENCE [LARGE SCALE GENOMIC DNA]</scope>
    <source>
        <strain evidence="2">ATCC 700054 / DSM 10555 / JCM 9379 / NBRC 101784 / NCIMB 13414 / VKM Ac-1990 / NM-1</strain>
    </source>
</reference>
<organism evidence="1 2">
    <name type="scientific">Microlunatus phosphovorus (strain ATCC 700054 / DSM 10555 / JCM 9379 / NBRC 101784 / NCIMB 13414 / VKM Ac-1990 / NM-1)</name>
    <dbReference type="NCBI Taxonomy" id="1032480"/>
    <lineage>
        <taxon>Bacteria</taxon>
        <taxon>Bacillati</taxon>
        <taxon>Actinomycetota</taxon>
        <taxon>Actinomycetes</taxon>
        <taxon>Propionibacteriales</taxon>
        <taxon>Propionibacteriaceae</taxon>
        <taxon>Microlunatus</taxon>
    </lineage>
</organism>
<gene>
    <name evidence="1" type="ordered locus">MLP_44750</name>
</gene>
<dbReference type="AlphaFoldDB" id="F5XTP0"/>
<evidence type="ECO:0000313" key="1">
    <source>
        <dbReference type="EMBL" id="BAK37489.1"/>
    </source>
</evidence>
<dbReference type="STRING" id="1032480.MLP_44750"/>
<dbReference type="Proteomes" id="UP000007947">
    <property type="component" value="Chromosome"/>
</dbReference>
<evidence type="ECO:0000313" key="2">
    <source>
        <dbReference type="Proteomes" id="UP000007947"/>
    </source>
</evidence>
<accession>F5XTP0</accession>
<name>F5XTP0_MICPN</name>
<dbReference type="HOGENOM" id="CLU_2917640_0_0_11"/>
<dbReference type="RefSeq" id="WP_013865323.1">
    <property type="nucleotide sequence ID" value="NC_015635.1"/>
</dbReference>
<evidence type="ECO:0008006" key="3">
    <source>
        <dbReference type="Google" id="ProtNLM"/>
    </source>
</evidence>
<protein>
    <recommendedName>
        <fullName evidence="3">DUF2191 domain-containing protein</fullName>
    </recommendedName>
</protein>
<dbReference type="KEGG" id="mph:MLP_44750"/>